<comment type="caution">
    <text evidence="2">The sequence shown here is derived from an EMBL/GenBank/DDBJ whole genome shotgun (WGS) entry which is preliminary data.</text>
</comment>
<dbReference type="EMBL" id="CAJNOT010002894">
    <property type="protein sequence ID" value="CAF1350724.1"/>
    <property type="molecule type" value="Genomic_DNA"/>
</dbReference>
<evidence type="ECO:0000313" key="2">
    <source>
        <dbReference type="EMBL" id="CAF1350724.1"/>
    </source>
</evidence>
<dbReference type="InterPro" id="IPR006202">
    <property type="entry name" value="Neur_chan_lig-bd"/>
</dbReference>
<evidence type="ECO:0000259" key="1">
    <source>
        <dbReference type="Pfam" id="PF02931"/>
    </source>
</evidence>
<dbReference type="GO" id="GO:0016020">
    <property type="term" value="C:membrane"/>
    <property type="evidence" value="ECO:0007669"/>
    <property type="project" value="InterPro"/>
</dbReference>
<protein>
    <recommendedName>
        <fullName evidence="1">Neurotransmitter-gated ion-channel ligand-binding domain-containing protein</fullName>
    </recommendedName>
</protein>
<dbReference type="AlphaFoldDB" id="A0A815H8N5"/>
<dbReference type="GO" id="GO:0005230">
    <property type="term" value="F:extracellular ligand-gated monoatomic ion channel activity"/>
    <property type="evidence" value="ECO:0007669"/>
    <property type="project" value="InterPro"/>
</dbReference>
<dbReference type="InterPro" id="IPR036734">
    <property type="entry name" value="Neur_chan_lig-bd_sf"/>
</dbReference>
<evidence type="ECO:0000313" key="3">
    <source>
        <dbReference type="Proteomes" id="UP000663864"/>
    </source>
</evidence>
<accession>A0A815H8N5</accession>
<dbReference type="Pfam" id="PF02931">
    <property type="entry name" value="Neur_chan_LBD"/>
    <property type="match status" value="1"/>
</dbReference>
<name>A0A815H8N5_9BILA</name>
<gene>
    <name evidence="2" type="ORF">ZHD862_LOCUS30547</name>
</gene>
<feature type="domain" description="Neurotransmitter-gated ion-channel ligand-binding" evidence="1">
    <location>
        <begin position="27"/>
        <end position="83"/>
    </location>
</feature>
<dbReference type="Proteomes" id="UP000663864">
    <property type="component" value="Unassembled WGS sequence"/>
</dbReference>
<organism evidence="2 3">
    <name type="scientific">Rotaria sordida</name>
    <dbReference type="NCBI Taxonomy" id="392033"/>
    <lineage>
        <taxon>Eukaryota</taxon>
        <taxon>Metazoa</taxon>
        <taxon>Spiralia</taxon>
        <taxon>Gnathifera</taxon>
        <taxon>Rotifera</taxon>
        <taxon>Eurotatoria</taxon>
        <taxon>Bdelloidea</taxon>
        <taxon>Philodinida</taxon>
        <taxon>Philodinidae</taxon>
        <taxon>Rotaria</taxon>
    </lineage>
</organism>
<reference evidence="2" key="1">
    <citation type="submission" date="2021-02" db="EMBL/GenBank/DDBJ databases">
        <authorList>
            <person name="Nowell W R."/>
        </authorList>
    </citation>
    <scope>NUCLEOTIDE SEQUENCE</scope>
</reference>
<dbReference type="SUPFAM" id="SSF63712">
    <property type="entry name" value="Nicotinic receptor ligand binding domain-like"/>
    <property type="match status" value="1"/>
</dbReference>
<proteinExistence type="predicted"/>
<sequence length="91" mass="10729">MAQLQQMKISIIILYCLLYWTFGSPDERRLLKHLLIEQQYNKLERPAQNISEPVTVSIGFSLLQIMNFDPKKQVLVTNAWMTHVRILTKKI</sequence>
<dbReference type="Gene3D" id="2.70.170.10">
    <property type="entry name" value="Neurotransmitter-gated ion-channel ligand-binding domain"/>
    <property type="match status" value="1"/>
</dbReference>